<sequence>MLISSMKSYTLVDPTAPHPTASPCFSPSSPRHPSHSRPSCSPPLPPAPLGPRYFPCSSLPLPPLPHVVTIFH</sequence>
<feature type="compositionally biased region" description="Low complexity" evidence="1">
    <location>
        <begin position="22"/>
        <end position="39"/>
    </location>
</feature>
<dbReference type="AlphaFoldDB" id="A0A409XAC1"/>
<accession>A0A409XAC1</accession>
<reference evidence="2 3" key="1">
    <citation type="journal article" date="2018" name="Evol. Lett.">
        <title>Horizontal gene cluster transfer increased hallucinogenic mushroom diversity.</title>
        <authorList>
            <person name="Reynolds H.T."/>
            <person name="Vijayakumar V."/>
            <person name="Gluck-Thaler E."/>
            <person name="Korotkin H.B."/>
            <person name="Matheny P.B."/>
            <person name="Slot J.C."/>
        </authorList>
    </citation>
    <scope>NUCLEOTIDE SEQUENCE [LARGE SCALE GENOMIC DNA]</scope>
    <source>
        <strain evidence="2 3">2629</strain>
    </source>
</reference>
<dbReference type="Proteomes" id="UP000284842">
    <property type="component" value="Unassembled WGS sequence"/>
</dbReference>
<comment type="caution">
    <text evidence="2">The sequence shown here is derived from an EMBL/GenBank/DDBJ whole genome shotgun (WGS) entry which is preliminary data.</text>
</comment>
<evidence type="ECO:0000313" key="3">
    <source>
        <dbReference type="Proteomes" id="UP000284842"/>
    </source>
</evidence>
<feature type="region of interest" description="Disordered" evidence="1">
    <location>
        <begin position="1"/>
        <end position="43"/>
    </location>
</feature>
<protein>
    <submittedName>
        <fullName evidence="2">Uncharacterized protein</fullName>
    </submittedName>
</protein>
<gene>
    <name evidence="2" type="ORF">CVT24_006904</name>
</gene>
<dbReference type="EMBL" id="NHTK01004218">
    <property type="protein sequence ID" value="PPQ87664.1"/>
    <property type="molecule type" value="Genomic_DNA"/>
</dbReference>
<evidence type="ECO:0000313" key="2">
    <source>
        <dbReference type="EMBL" id="PPQ87664.1"/>
    </source>
</evidence>
<keyword evidence="3" id="KW-1185">Reference proteome</keyword>
<dbReference type="InParanoid" id="A0A409XAC1"/>
<proteinExistence type="predicted"/>
<evidence type="ECO:0000256" key="1">
    <source>
        <dbReference type="SAM" id="MobiDB-lite"/>
    </source>
</evidence>
<name>A0A409XAC1_9AGAR</name>
<organism evidence="2 3">
    <name type="scientific">Panaeolus cyanescens</name>
    <dbReference type="NCBI Taxonomy" id="181874"/>
    <lineage>
        <taxon>Eukaryota</taxon>
        <taxon>Fungi</taxon>
        <taxon>Dikarya</taxon>
        <taxon>Basidiomycota</taxon>
        <taxon>Agaricomycotina</taxon>
        <taxon>Agaricomycetes</taxon>
        <taxon>Agaricomycetidae</taxon>
        <taxon>Agaricales</taxon>
        <taxon>Agaricineae</taxon>
        <taxon>Galeropsidaceae</taxon>
        <taxon>Panaeolus</taxon>
    </lineage>
</organism>